<dbReference type="EMBL" id="BPLR01010669">
    <property type="protein sequence ID" value="GIY40846.1"/>
    <property type="molecule type" value="Genomic_DNA"/>
</dbReference>
<reference evidence="2 3" key="1">
    <citation type="submission" date="2021-06" db="EMBL/GenBank/DDBJ databases">
        <title>Caerostris extrusa draft genome.</title>
        <authorList>
            <person name="Kono N."/>
            <person name="Arakawa K."/>
        </authorList>
    </citation>
    <scope>NUCLEOTIDE SEQUENCE [LARGE SCALE GENOMIC DNA]</scope>
</reference>
<dbReference type="AlphaFoldDB" id="A0AAV4T687"/>
<proteinExistence type="predicted"/>
<keyword evidence="3" id="KW-1185">Reference proteome</keyword>
<dbReference type="Proteomes" id="UP001054945">
    <property type="component" value="Unassembled WGS sequence"/>
</dbReference>
<evidence type="ECO:0000313" key="3">
    <source>
        <dbReference type="Proteomes" id="UP001054945"/>
    </source>
</evidence>
<comment type="caution">
    <text evidence="2">The sequence shown here is derived from an EMBL/GenBank/DDBJ whole genome shotgun (WGS) entry which is preliminary data.</text>
</comment>
<evidence type="ECO:0000313" key="2">
    <source>
        <dbReference type="EMBL" id="GIY40846.1"/>
    </source>
</evidence>
<name>A0AAV4T687_CAEEX</name>
<feature type="region of interest" description="Disordered" evidence="1">
    <location>
        <begin position="50"/>
        <end position="73"/>
    </location>
</feature>
<evidence type="ECO:0000256" key="1">
    <source>
        <dbReference type="SAM" id="MobiDB-lite"/>
    </source>
</evidence>
<protein>
    <submittedName>
        <fullName evidence="2">Uncharacterized protein</fullName>
    </submittedName>
</protein>
<sequence>MQSYLTILPFAEEQSPSPSEEESLCHSIPFMFLKFTETLSKAQSTANNIKQDMNKRLWKNDEKQKNNKERNEEENLQKLLALTLQQMLPVSRKSIFFLPNKSVALSYVENLGLKTKQLRRS</sequence>
<gene>
    <name evidence="2" type="ORF">CEXT_668611</name>
</gene>
<organism evidence="2 3">
    <name type="scientific">Caerostris extrusa</name>
    <name type="common">Bark spider</name>
    <name type="synonym">Caerostris bankana</name>
    <dbReference type="NCBI Taxonomy" id="172846"/>
    <lineage>
        <taxon>Eukaryota</taxon>
        <taxon>Metazoa</taxon>
        <taxon>Ecdysozoa</taxon>
        <taxon>Arthropoda</taxon>
        <taxon>Chelicerata</taxon>
        <taxon>Arachnida</taxon>
        <taxon>Araneae</taxon>
        <taxon>Araneomorphae</taxon>
        <taxon>Entelegynae</taxon>
        <taxon>Araneoidea</taxon>
        <taxon>Araneidae</taxon>
        <taxon>Caerostris</taxon>
    </lineage>
</organism>
<accession>A0AAV4T687</accession>
<feature type="compositionally biased region" description="Basic and acidic residues" evidence="1">
    <location>
        <begin position="52"/>
        <end position="73"/>
    </location>
</feature>